<reference evidence="4 5" key="1">
    <citation type="submission" date="2017-05" db="EMBL/GenBank/DDBJ databases">
        <title>The Genome Sequence of Enterococcus mundtii 6B1_DIV0119.</title>
        <authorList>
            <consortium name="The Broad Institute Genomics Platform"/>
            <consortium name="The Broad Institute Genomic Center for Infectious Diseases"/>
            <person name="Earl A."/>
            <person name="Manson A."/>
            <person name="Schwartman J."/>
            <person name="Gilmore M."/>
            <person name="Abouelleil A."/>
            <person name="Cao P."/>
            <person name="Chapman S."/>
            <person name="Cusick C."/>
            <person name="Shea T."/>
            <person name="Young S."/>
            <person name="Neafsey D."/>
            <person name="Nusbaum C."/>
            <person name="Birren B."/>
        </authorList>
    </citation>
    <scope>NUCLEOTIDE SEQUENCE [LARGE SCALE GENOMIC DNA]</scope>
    <source>
        <strain evidence="4 5">6B1_DIV0119</strain>
    </source>
</reference>
<dbReference type="PANTHER" id="PTHR35601">
    <property type="entry name" value="TOXIN RELE"/>
    <property type="match status" value="1"/>
</dbReference>
<keyword evidence="6" id="KW-1185">Reference proteome</keyword>
<organism evidence="4 5">
    <name type="scientific">Enterococcus mundtii</name>
    <dbReference type="NCBI Taxonomy" id="53346"/>
    <lineage>
        <taxon>Bacteria</taxon>
        <taxon>Bacillati</taxon>
        <taxon>Bacillota</taxon>
        <taxon>Bacilli</taxon>
        <taxon>Lactobacillales</taxon>
        <taxon>Enterococcaceae</taxon>
        <taxon>Enterococcus</taxon>
    </lineage>
</organism>
<dbReference type="Gene3D" id="3.30.2310.20">
    <property type="entry name" value="RelE-like"/>
    <property type="match status" value="1"/>
</dbReference>
<dbReference type="Proteomes" id="UP000321175">
    <property type="component" value="Unassembled WGS sequence"/>
</dbReference>
<evidence type="ECO:0000256" key="2">
    <source>
        <dbReference type="ARBA" id="ARBA00022649"/>
    </source>
</evidence>
<comment type="similarity">
    <text evidence="1">Belongs to the RelE toxin family.</text>
</comment>
<evidence type="ECO:0000313" key="5">
    <source>
        <dbReference type="Proteomes" id="UP000195024"/>
    </source>
</evidence>
<dbReference type="SUPFAM" id="SSF143011">
    <property type="entry name" value="RelE-like"/>
    <property type="match status" value="1"/>
</dbReference>
<evidence type="ECO:0000313" key="3">
    <source>
        <dbReference type="EMBL" id="GEL81862.1"/>
    </source>
</evidence>
<proteinExistence type="inferred from homology"/>
<dbReference type="NCBIfam" id="TIGR02385">
    <property type="entry name" value="RelE_StbE"/>
    <property type="match status" value="1"/>
</dbReference>
<protein>
    <submittedName>
        <fullName evidence="3">Cytotoxic translational repressor of toxin-antitoxin stability system</fullName>
    </submittedName>
</protein>
<dbReference type="Pfam" id="PF05016">
    <property type="entry name" value="ParE_toxin"/>
    <property type="match status" value="1"/>
</dbReference>
<evidence type="ECO:0000313" key="4">
    <source>
        <dbReference type="EMBL" id="OTP25321.1"/>
    </source>
</evidence>
<evidence type="ECO:0000313" key="6">
    <source>
        <dbReference type="Proteomes" id="UP000321175"/>
    </source>
</evidence>
<dbReference type="EMBL" id="NGMS01000002">
    <property type="protein sequence ID" value="OTP25321.1"/>
    <property type="molecule type" value="Genomic_DNA"/>
</dbReference>
<accession>A0A242KVG2</accession>
<sequence length="88" mass="10454">MSYSVRTTPTFDRQIRKLDKFEATTILRWLHKQIEGTKNPRYTGKPLVGNYAGKWRYRIGNYRVITKIDDEKLIVLALEVGHRKNIYL</sequence>
<dbReference type="InterPro" id="IPR007712">
    <property type="entry name" value="RelE/ParE_toxin"/>
</dbReference>
<dbReference type="InterPro" id="IPR035093">
    <property type="entry name" value="RelE/ParE_toxin_dom_sf"/>
</dbReference>
<comment type="caution">
    <text evidence="4">The sequence shown here is derived from an EMBL/GenBank/DDBJ whole genome shotgun (WGS) entry which is preliminary data.</text>
</comment>
<gene>
    <name evidence="4" type="ORF">A5802_002474</name>
    <name evidence="3" type="ORF">EMU01_30060</name>
</gene>
<dbReference type="RefSeq" id="WP_071868044.1">
    <property type="nucleotide sequence ID" value="NZ_BJWA01000041.1"/>
</dbReference>
<name>A0A242KVG2_ENTMU</name>
<dbReference type="Proteomes" id="UP000195024">
    <property type="component" value="Unassembled WGS sequence"/>
</dbReference>
<dbReference type="PANTHER" id="PTHR35601:SF1">
    <property type="entry name" value="TOXIN RELE"/>
    <property type="match status" value="1"/>
</dbReference>
<keyword evidence="2" id="KW-1277">Toxin-antitoxin system</keyword>
<evidence type="ECO:0000256" key="1">
    <source>
        <dbReference type="ARBA" id="ARBA00006226"/>
    </source>
</evidence>
<dbReference type="GeneID" id="61000962"/>
<dbReference type="EMBL" id="BJWA01000041">
    <property type="protein sequence ID" value="GEL81862.1"/>
    <property type="molecule type" value="Genomic_DNA"/>
</dbReference>
<dbReference type="AlphaFoldDB" id="A0A242KVG2"/>
<reference evidence="3 6" key="2">
    <citation type="submission" date="2019-07" db="EMBL/GenBank/DDBJ databases">
        <title>Whole genome shotgun sequence of Enterococcus mundtii NBRC 100490.</title>
        <authorList>
            <person name="Hosoyama A."/>
            <person name="Uohara A."/>
            <person name="Ohji S."/>
            <person name="Ichikawa N."/>
        </authorList>
    </citation>
    <scope>NUCLEOTIDE SEQUENCE [LARGE SCALE GENOMIC DNA]</scope>
    <source>
        <strain evidence="3 6">NBRC 100490</strain>
    </source>
</reference>